<organism evidence="2 3">
    <name type="scientific">Candidatus Afipia apatlaquensis</name>
    <dbReference type="NCBI Taxonomy" id="2712852"/>
    <lineage>
        <taxon>Bacteria</taxon>
        <taxon>Pseudomonadati</taxon>
        <taxon>Pseudomonadota</taxon>
        <taxon>Alphaproteobacteria</taxon>
        <taxon>Hyphomicrobiales</taxon>
        <taxon>Nitrobacteraceae</taxon>
        <taxon>Afipia</taxon>
    </lineage>
</organism>
<dbReference type="Pfam" id="PF14373">
    <property type="entry name" value="Imm_superinfect"/>
    <property type="match status" value="1"/>
</dbReference>
<dbReference type="InterPro" id="IPR016410">
    <property type="entry name" value="Phage_imm"/>
</dbReference>
<keyword evidence="1" id="KW-1133">Transmembrane helix</keyword>
<dbReference type="AlphaFoldDB" id="A0A7C9RHM6"/>
<protein>
    <submittedName>
        <fullName evidence="2">Superinfection immunity protein</fullName>
    </submittedName>
</protein>
<dbReference type="Proteomes" id="UP000480266">
    <property type="component" value="Unassembled WGS sequence"/>
</dbReference>
<reference evidence="2" key="1">
    <citation type="submission" date="2020-02" db="EMBL/GenBank/DDBJ databases">
        <title>Draft genome sequence of Candidatus Afipia apatlaquensis IBT-C3, a potential strain for decolorization of textile dyes.</title>
        <authorList>
            <person name="Sanchez-Reyes A."/>
            <person name="Breton-Deval L."/>
            <person name="Mangelson H."/>
            <person name="Sanchez-Flores A."/>
        </authorList>
    </citation>
    <scope>NUCLEOTIDE SEQUENCE [LARGE SCALE GENOMIC DNA]</scope>
    <source>
        <strain evidence="2">IBT-C3</strain>
    </source>
</reference>
<comment type="caution">
    <text evidence="2">The sequence shown here is derived from an EMBL/GenBank/DDBJ whole genome shotgun (WGS) entry which is preliminary data.</text>
</comment>
<evidence type="ECO:0000313" key="3">
    <source>
        <dbReference type="Proteomes" id="UP000480266"/>
    </source>
</evidence>
<keyword evidence="1" id="KW-0472">Membrane</keyword>
<feature type="transmembrane region" description="Helical" evidence="1">
    <location>
        <begin position="24"/>
        <end position="45"/>
    </location>
</feature>
<evidence type="ECO:0000256" key="1">
    <source>
        <dbReference type="SAM" id="Phobius"/>
    </source>
</evidence>
<proteinExistence type="predicted"/>
<name>A0A7C9RHM6_9BRAD</name>
<keyword evidence="3" id="KW-1185">Reference proteome</keyword>
<accession>A0A7C9RHM6</accession>
<keyword evidence="1" id="KW-0812">Transmembrane</keyword>
<dbReference type="EMBL" id="JAAMRR010001080">
    <property type="protein sequence ID" value="NGX97599.1"/>
    <property type="molecule type" value="Genomic_DNA"/>
</dbReference>
<gene>
    <name evidence="2" type="ORF">G4V63_21055</name>
</gene>
<sequence>MFGLFIYLLPAFIAYQRWHTNRHAILVINLFLGWSIIGWLGALIWSATSATTKSTTASVALVGGVLAASSMFSADVRAQELYPDIAREHIAAYRDLDDKAYLCEISAAKICSPFEWRASGDHGVK</sequence>
<evidence type="ECO:0000313" key="2">
    <source>
        <dbReference type="EMBL" id="NGX97599.1"/>
    </source>
</evidence>